<feature type="region of interest" description="Disordered" evidence="1">
    <location>
        <begin position="52"/>
        <end position="71"/>
    </location>
</feature>
<feature type="compositionally biased region" description="Low complexity" evidence="1">
    <location>
        <begin position="61"/>
        <end position="71"/>
    </location>
</feature>
<evidence type="ECO:0000313" key="4">
    <source>
        <dbReference type="Proteomes" id="UP001371305"/>
    </source>
</evidence>
<dbReference type="RefSeq" id="WP_341404543.1">
    <property type="nucleotide sequence ID" value="NZ_JBBUKT010000003.1"/>
</dbReference>
<keyword evidence="4" id="KW-1185">Reference proteome</keyword>
<organism evidence="3 4">
    <name type="scientific">Luteolibacter soli</name>
    <dbReference type="NCBI Taxonomy" id="3135280"/>
    <lineage>
        <taxon>Bacteria</taxon>
        <taxon>Pseudomonadati</taxon>
        <taxon>Verrucomicrobiota</taxon>
        <taxon>Verrucomicrobiia</taxon>
        <taxon>Verrucomicrobiales</taxon>
        <taxon>Verrucomicrobiaceae</taxon>
        <taxon>Luteolibacter</taxon>
    </lineage>
</organism>
<proteinExistence type="predicted"/>
<comment type="caution">
    <text evidence="3">The sequence shown here is derived from an EMBL/GenBank/DDBJ whole genome shotgun (WGS) entry which is preliminary data.</text>
</comment>
<name>A0ABU9AUW6_9BACT</name>
<feature type="signal peptide" evidence="2">
    <location>
        <begin position="1"/>
        <end position="21"/>
    </location>
</feature>
<accession>A0ABU9AUW6</accession>
<dbReference type="Proteomes" id="UP001371305">
    <property type="component" value="Unassembled WGS sequence"/>
</dbReference>
<evidence type="ECO:0000256" key="1">
    <source>
        <dbReference type="SAM" id="MobiDB-lite"/>
    </source>
</evidence>
<keyword evidence="2" id="KW-0732">Signal</keyword>
<sequence length="288" mass="29614">MKPLPFLAGTTLAWLSGPAMAAVVNFDFNLRLPGDDNSNVATDTYEGLGAAPDSASNTHWNSVRRTSSTNVSSASGINSPILDSAGLSTTVDVHITTTLGLAGIGHERSVGMQELGTAGAYTNLMGDFIQLDAAGVDTGAVATANGLFDGLIIGAVYDIYFYCQGELYGAGGNINSGQNGLFAITDSAGTVTGTPEQTGWSPSNGVFTEGVEYVKLTATADNSGRIFFIWQNVVAGVNVATDFAPDATGGSTDYSALNGIQIVQVVPEASSALLGMLGLTGLLARRRR</sequence>
<feature type="chain" id="PRO_5046552771" description="PEP-CTERM protein-sorting domain-containing protein" evidence="2">
    <location>
        <begin position="22"/>
        <end position="288"/>
    </location>
</feature>
<evidence type="ECO:0008006" key="5">
    <source>
        <dbReference type="Google" id="ProtNLM"/>
    </source>
</evidence>
<dbReference type="EMBL" id="JBBUKT010000003">
    <property type="protein sequence ID" value="MEK7950941.1"/>
    <property type="molecule type" value="Genomic_DNA"/>
</dbReference>
<evidence type="ECO:0000313" key="3">
    <source>
        <dbReference type="EMBL" id="MEK7950941.1"/>
    </source>
</evidence>
<gene>
    <name evidence="3" type="ORF">WKV53_10555</name>
</gene>
<reference evidence="3 4" key="1">
    <citation type="submission" date="2024-04" db="EMBL/GenBank/DDBJ databases">
        <title>Luteolibacter sp. isolated from soil.</title>
        <authorList>
            <person name="An J."/>
        </authorList>
    </citation>
    <scope>NUCLEOTIDE SEQUENCE [LARGE SCALE GENOMIC DNA]</scope>
    <source>
        <strain evidence="3 4">Y139</strain>
    </source>
</reference>
<evidence type="ECO:0000256" key="2">
    <source>
        <dbReference type="SAM" id="SignalP"/>
    </source>
</evidence>
<protein>
    <recommendedName>
        <fullName evidence="5">PEP-CTERM protein-sorting domain-containing protein</fullName>
    </recommendedName>
</protein>